<dbReference type="GO" id="GO:0005886">
    <property type="term" value="C:plasma membrane"/>
    <property type="evidence" value="ECO:0007669"/>
    <property type="project" value="TreeGrafter"/>
</dbReference>
<reference evidence="10 11" key="1">
    <citation type="submission" date="2021-04" db="EMBL/GenBank/DDBJ databases">
        <authorList>
            <consortium name="Wellcome Sanger Institute Data Sharing"/>
        </authorList>
    </citation>
    <scope>NUCLEOTIDE SEQUENCE [LARGE SCALE GENOMIC DNA]</scope>
</reference>
<dbReference type="AlphaFoldDB" id="A0AAQ6IR42"/>
<feature type="transmembrane region" description="Helical" evidence="9">
    <location>
        <begin position="133"/>
        <end position="160"/>
    </location>
</feature>
<dbReference type="InterPro" id="IPR000276">
    <property type="entry name" value="GPCR_Rhodpsn"/>
</dbReference>
<evidence type="ECO:0000256" key="7">
    <source>
        <dbReference type="ARBA" id="ARBA00023180"/>
    </source>
</evidence>
<proteinExistence type="predicted"/>
<dbReference type="PANTHER" id="PTHR24232">
    <property type="entry name" value="G-PROTEIN COUPLED RECEPTOR"/>
    <property type="match status" value="1"/>
</dbReference>
<dbReference type="Gene3D" id="1.20.1070.10">
    <property type="entry name" value="Rhodopsin 7-helix transmembrane proteins"/>
    <property type="match status" value="1"/>
</dbReference>
<evidence type="ECO:0000256" key="3">
    <source>
        <dbReference type="ARBA" id="ARBA00022989"/>
    </source>
</evidence>
<organism evidence="10 11">
    <name type="scientific">Anabas testudineus</name>
    <name type="common">Climbing perch</name>
    <name type="synonym">Anthias testudineus</name>
    <dbReference type="NCBI Taxonomy" id="64144"/>
    <lineage>
        <taxon>Eukaryota</taxon>
        <taxon>Metazoa</taxon>
        <taxon>Chordata</taxon>
        <taxon>Craniata</taxon>
        <taxon>Vertebrata</taxon>
        <taxon>Euteleostomi</taxon>
        <taxon>Actinopterygii</taxon>
        <taxon>Neopterygii</taxon>
        <taxon>Teleostei</taxon>
        <taxon>Neoteleostei</taxon>
        <taxon>Acanthomorphata</taxon>
        <taxon>Anabantaria</taxon>
        <taxon>Anabantiformes</taxon>
        <taxon>Anabantoidei</taxon>
        <taxon>Anabantidae</taxon>
        <taxon>Anabas</taxon>
    </lineage>
</organism>
<comment type="subcellular location">
    <subcellularLocation>
        <location evidence="1">Membrane</location>
        <topology evidence="1">Multi-pass membrane protein</topology>
    </subcellularLocation>
</comment>
<reference evidence="10" key="2">
    <citation type="submission" date="2025-08" db="UniProtKB">
        <authorList>
            <consortium name="Ensembl"/>
        </authorList>
    </citation>
    <scope>IDENTIFICATION</scope>
</reference>
<accession>A0AAQ6IR42</accession>
<keyword evidence="6" id="KW-0675">Receptor</keyword>
<keyword evidence="11" id="KW-1185">Reference proteome</keyword>
<dbReference type="SUPFAM" id="SSF81321">
    <property type="entry name" value="Family A G protein-coupled receptor-like"/>
    <property type="match status" value="1"/>
</dbReference>
<feature type="transmembrane region" description="Helical" evidence="9">
    <location>
        <begin position="6"/>
        <end position="24"/>
    </location>
</feature>
<keyword evidence="4" id="KW-0297">G-protein coupled receptor</keyword>
<keyword evidence="8" id="KW-0807">Transducer</keyword>
<name>A0AAQ6IR42_ANATE</name>
<keyword evidence="5 9" id="KW-0472">Membrane</keyword>
<feature type="transmembrane region" description="Helical" evidence="9">
    <location>
        <begin position="172"/>
        <end position="193"/>
    </location>
</feature>
<dbReference type="GO" id="GO:0007200">
    <property type="term" value="P:phospholipase C-activating G protein-coupled receptor signaling pathway"/>
    <property type="evidence" value="ECO:0007669"/>
    <property type="project" value="TreeGrafter"/>
</dbReference>
<protein>
    <recommendedName>
        <fullName evidence="12">G-protein coupled receptors family 1 profile domain-containing protein</fullName>
    </recommendedName>
</protein>
<dbReference type="PANTHER" id="PTHR24232:SF85">
    <property type="entry name" value="G-PROTEIN COUPLED RECEPTOR 4"/>
    <property type="match status" value="1"/>
</dbReference>
<keyword evidence="2 9" id="KW-0812">Transmembrane</keyword>
<dbReference type="Ensembl" id="ENSATET00000073545.1">
    <property type="protein sequence ID" value="ENSATEP00000076402.1"/>
    <property type="gene ID" value="ENSATEG00000031473.1"/>
</dbReference>
<reference evidence="10" key="3">
    <citation type="submission" date="2025-09" db="UniProtKB">
        <authorList>
            <consortium name="Ensembl"/>
        </authorList>
    </citation>
    <scope>IDENTIFICATION</scope>
</reference>
<feature type="transmembrane region" description="Helical" evidence="9">
    <location>
        <begin position="63"/>
        <end position="84"/>
    </location>
</feature>
<feature type="transmembrane region" description="Helical" evidence="9">
    <location>
        <begin position="36"/>
        <end position="57"/>
    </location>
</feature>
<keyword evidence="3 9" id="KW-1133">Transmembrane helix</keyword>
<dbReference type="GO" id="GO:0035025">
    <property type="term" value="P:positive regulation of Rho protein signal transduction"/>
    <property type="evidence" value="ECO:0007669"/>
    <property type="project" value="TreeGrafter"/>
</dbReference>
<evidence type="ECO:0000256" key="5">
    <source>
        <dbReference type="ARBA" id="ARBA00023136"/>
    </source>
</evidence>
<keyword evidence="7" id="KW-0325">Glycoprotein</keyword>
<evidence type="ECO:0000256" key="6">
    <source>
        <dbReference type="ARBA" id="ARBA00023170"/>
    </source>
</evidence>
<evidence type="ECO:0000256" key="9">
    <source>
        <dbReference type="SAM" id="Phobius"/>
    </source>
</evidence>
<evidence type="ECO:0000313" key="10">
    <source>
        <dbReference type="Ensembl" id="ENSATEP00000076402.1"/>
    </source>
</evidence>
<dbReference type="PRINTS" id="PR00237">
    <property type="entry name" value="GPCRRHODOPSN"/>
</dbReference>
<evidence type="ECO:0000256" key="8">
    <source>
        <dbReference type="ARBA" id="ARBA00023224"/>
    </source>
</evidence>
<evidence type="ECO:0008006" key="12">
    <source>
        <dbReference type="Google" id="ProtNLM"/>
    </source>
</evidence>
<evidence type="ECO:0000256" key="4">
    <source>
        <dbReference type="ARBA" id="ARBA00023040"/>
    </source>
</evidence>
<dbReference type="GO" id="GO:0004930">
    <property type="term" value="F:G protein-coupled receptor activity"/>
    <property type="evidence" value="ECO:0007669"/>
    <property type="project" value="UniProtKB-KW"/>
</dbReference>
<evidence type="ECO:0000313" key="11">
    <source>
        <dbReference type="Proteomes" id="UP000265040"/>
    </source>
</evidence>
<sequence length="194" mass="21697">MNWVTQLIISISLPLNGAAIYATCSQVPKDNTARIYFINLLISDLIQLYSLTALLMFQRFGRIFIFIYIFGGMVSIGFMVCITLDRYLVPTCLRCSCIRKAIQISGVVCFVVWFVPLCIVTRVYPVIDFPGPAITLIAIFLLLPYPLLIFLLCGTFRALCTASSVPPREKRSIAASVVLVLLIYSLLLLPTIIF</sequence>
<evidence type="ECO:0000256" key="1">
    <source>
        <dbReference type="ARBA" id="ARBA00004141"/>
    </source>
</evidence>
<dbReference type="GeneTree" id="ENSGT00980000202755"/>
<evidence type="ECO:0000256" key="2">
    <source>
        <dbReference type="ARBA" id="ARBA00022692"/>
    </source>
</evidence>
<feature type="transmembrane region" description="Helical" evidence="9">
    <location>
        <begin position="104"/>
        <end position="127"/>
    </location>
</feature>
<dbReference type="Proteomes" id="UP000265040">
    <property type="component" value="Chromosome 15"/>
</dbReference>